<dbReference type="SUPFAM" id="SSF54373">
    <property type="entry name" value="FAD-linked reductases, C-terminal domain"/>
    <property type="match status" value="1"/>
</dbReference>
<keyword evidence="7" id="KW-0732">Signal</keyword>
<feature type="binding site" evidence="12">
    <location>
        <begin position="427"/>
        <end position="428"/>
    </location>
    <ligand>
        <name>FAD</name>
        <dbReference type="ChEBI" id="CHEBI:57692"/>
    </ligand>
</feature>
<comment type="catalytic activity">
    <reaction evidence="1">
        <text>(R)-mandelonitrile = benzaldehyde + hydrogen cyanide</text>
        <dbReference type="Rhea" id="RHEA:18313"/>
        <dbReference type="ChEBI" id="CHEBI:17169"/>
        <dbReference type="ChEBI" id="CHEBI:18407"/>
        <dbReference type="ChEBI" id="CHEBI:18450"/>
        <dbReference type="EC" id="4.1.2.10"/>
    </reaction>
</comment>
<dbReference type="InterPro" id="IPR051871">
    <property type="entry name" value="GMC_Oxidoreductase-Related"/>
</dbReference>
<evidence type="ECO:0000313" key="17">
    <source>
        <dbReference type="EMBL" id="KAA8535484.1"/>
    </source>
</evidence>
<feature type="binding site" evidence="12">
    <location>
        <begin position="387"/>
        <end position="388"/>
    </location>
    <ligand>
        <name>FAD</name>
        <dbReference type="ChEBI" id="CHEBI:57692"/>
    </ligand>
</feature>
<comment type="subunit">
    <text evidence="4">Monomer.</text>
</comment>
<sequence>MSVLEADDNDSPAQTFTSEDGVPNARGRVLGGSSMIYIGIYSRADEDFYMNSGINWDMNVVNKSYEWVEETIVFQPNLTAWQSAMKEALLESGIGPDNGFSFDHINGAKIVGSTFDSMGTRHAAVELLNKAESKNLRVAIYATVERVIFSTNSSGLSAVGVVYRDSNGKSHHVQVRAKGEVILSAGAIGSTQLLLLSGVGPRQYLSSLNITVVDDQPFVGQFMYDNPRNGINFVPPFPLREWGSQVAGITKDFYIESLFGIIPFFSPLSPLLFPDPSPPVNFSVLSILEKISRTFSTGSLQLASPTDVKVSPIVRFNYFANPVDLANCVNAIRNIGVMLRTSAMDQYKFQDQLGKKYFKFVGRSLPDDLSDNESMETFCRKTLTTMWHFCGGSVVGKVVDENFKVVRINALRVVDGSTLTTSPGTNPQATLLMLGRYVGLKIQEERMS</sequence>
<evidence type="ECO:0000256" key="12">
    <source>
        <dbReference type="PIRSR" id="PIRSR000137-2"/>
    </source>
</evidence>
<dbReference type="AlphaFoldDB" id="A0A5J5AYG8"/>
<dbReference type="SUPFAM" id="SSF51905">
    <property type="entry name" value="FAD/NAD(P)-binding domain"/>
    <property type="match status" value="1"/>
</dbReference>
<evidence type="ECO:0000256" key="10">
    <source>
        <dbReference type="ARBA" id="ARBA00023180"/>
    </source>
</evidence>
<comment type="similarity">
    <text evidence="3">Belongs to the GMC oxidoreductase family.</text>
</comment>
<dbReference type="Pfam" id="PF00732">
    <property type="entry name" value="GMC_oxred_N"/>
    <property type="match status" value="1"/>
</dbReference>
<accession>A0A5J5AYG8</accession>
<dbReference type="GO" id="GO:0016614">
    <property type="term" value="F:oxidoreductase activity, acting on CH-OH group of donors"/>
    <property type="evidence" value="ECO:0007669"/>
    <property type="project" value="InterPro"/>
</dbReference>
<evidence type="ECO:0000256" key="2">
    <source>
        <dbReference type="ARBA" id="ARBA00001974"/>
    </source>
</evidence>
<reference evidence="17 18" key="1">
    <citation type="submission" date="2019-09" db="EMBL/GenBank/DDBJ databases">
        <title>A chromosome-level genome assembly of the Chinese tupelo Nyssa sinensis.</title>
        <authorList>
            <person name="Yang X."/>
            <person name="Kang M."/>
            <person name="Yang Y."/>
            <person name="Xiong H."/>
            <person name="Wang M."/>
            <person name="Zhang Z."/>
            <person name="Wang Z."/>
            <person name="Wu H."/>
            <person name="Ma T."/>
            <person name="Liu J."/>
            <person name="Xi Z."/>
        </authorList>
    </citation>
    <scope>NUCLEOTIDE SEQUENCE [LARGE SCALE GENOMIC DNA]</scope>
    <source>
        <strain evidence="17">J267</strain>
        <tissue evidence="17">Leaf</tissue>
    </source>
</reference>
<dbReference type="InterPro" id="IPR012132">
    <property type="entry name" value="GMC_OxRdtase"/>
</dbReference>
<feature type="domain" description="Glucose-methanol-choline oxidoreductase N-terminal" evidence="15">
    <location>
        <begin position="25"/>
        <end position="221"/>
    </location>
</feature>
<keyword evidence="10" id="KW-0325">Glycoprotein</keyword>
<dbReference type="Gene3D" id="3.30.410.40">
    <property type="match status" value="1"/>
</dbReference>
<gene>
    <name evidence="17" type="ORF">F0562_030487</name>
</gene>
<dbReference type="PANTHER" id="PTHR45968:SF23">
    <property type="entry name" value="GLUCOSE-METHANOL-CHOLINE OXIDOREDUCTASE N-TERMINAL DOMAIN-CONTAINING PROTEIN"/>
    <property type="match status" value="1"/>
</dbReference>
<feature type="binding site" evidence="12">
    <location>
        <position position="416"/>
    </location>
    <ligand>
        <name>FAD</name>
        <dbReference type="ChEBI" id="CHEBI:57692"/>
    </ligand>
</feature>
<evidence type="ECO:0000256" key="7">
    <source>
        <dbReference type="ARBA" id="ARBA00022729"/>
    </source>
</evidence>
<dbReference type="PIRSF" id="PIRSF000137">
    <property type="entry name" value="Alcohol_oxidase"/>
    <property type="match status" value="1"/>
</dbReference>
<feature type="disulfide bond" evidence="13">
    <location>
        <begin position="328"/>
        <end position="379"/>
    </location>
</feature>
<evidence type="ECO:0000256" key="5">
    <source>
        <dbReference type="ARBA" id="ARBA00013074"/>
    </source>
</evidence>
<evidence type="ECO:0000256" key="1">
    <source>
        <dbReference type="ARBA" id="ARBA00001147"/>
    </source>
</evidence>
<evidence type="ECO:0000256" key="13">
    <source>
        <dbReference type="PIRSR" id="PIRSR000137-3"/>
    </source>
</evidence>
<dbReference type="Gene3D" id="3.50.50.60">
    <property type="entry name" value="FAD/NAD(P)-binding domain"/>
    <property type="match status" value="1"/>
</dbReference>
<keyword evidence="11" id="KW-0456">Lyase</keyword>
<evidence type="ECO:0000256" key="14">
    <source>
        <dbReference type="SAM" id="MobiDB-lite"/>
    </source>
</evidence>
<feature type="binding site" evidence="12">
    <location>
        <position position="29"/>
    </location>
    <ligand>
        <name>FAD</name>
        <dbReference type="ChEBI" id="CHEBI:57692"/>
    </ligand>
</feature>
<dbReference type="EMBL" id="CM018040">
    <property type="protein sequence ID" value="KAA8535484.1"/>
    <property type="molecule type" value="Genomic_DNA"/>
</dbReference>
<dbReference type="GO" id="GO:0046593">
    <property type="term" value="F:mandelonitrile lyase activity"/>
    <property type="evidence" value="ECO:0007669"/>
    <property type="project" value="UniProtKB-EC"/>
</dbReference>
<evidence type="ECO:0000256" key="11">
    <source>
        <dbReference type="ARBA" id="ARBA00023239"/>
    </source>
</evidence>
<proteinExistence type="inferred from homology"/>
<keyword evidence="18" id="KW-1185">Reference proteome</keyword>
<feature type="binding site" evidence="12">
    <location>
        <position position="144"/>
    </location>
    <ligand>
        <name>FAD</name>
        <dbReference type="ChEBI" id="CHEBI:57692"/>
    </ligand>
</feature>
<dbReference type="Proteomes" id="UP000325577">
    <property type="component" value="Linkage Group LG17"/>
</dbReference>
<dbReference type="InterPro" id="IPR007867">
    <property type="entry name" value="GMC_OxRtase_C"/>
</dbReference>
<dbReference type="Pfam" id="PF05199">
    <property type="entry name" value="GMC_oxred_C"/>
    <property type="match status" value="1"/>
</dbReference>
<dbReference type="PANTHER" id="PTHR45968">
    <property type="entry name" value="OSJNBA0019K04.7 PROTEIN"/>
    <property type="match status" value="1"/>
</dbReference>
<feature type="region of interest" description="Disordered" evidence="14">
    <location>
        <begin position="1"/>
        <end position="22"/>
    </location>
</feature>
<dbReference type="OrthoDB" id="269227at2759"/>
<feature type="compositionally biased region" description="Acidic residues" evidence="14">
    <location>
        <begin position="1"/>
        <end position="10"/>
    </location>
</feature>
<keyword evidence="6" id="KW-0285">Flavoprotein</keyword>
<protein>
    <recommendedName>
        <fullName evidence="5">(R)-mandelonitrile lyase</fullName>
        <ecNumber evidence="5">4.1.2.10</ecNumber>
    </recommendedName>
</protein>
<keyword evidence="9 13" id="KW-1015">Disulfide bond</keyword>
<dbReference type="EC" id="4.1.2.10" evidence="5"/>
<dbReference type="InterPro" id="IPR036188">
    <property type="entry name" value="FAD/NAD-bd_sf"/>
</dbReference>
<name>A0A5J5AYG8_9ASTE</name>
<evidence type="ECO:0000256" key="9">
    <source>
        <dbReference type="ARBA" id="ARBA00023157"/>
    </source>
</evidence>
<evidence type="ECO:0000259" key="16">
    <source>
        <dbReference type="Pfam" id="PF05199"/>
    </source>
</evidence>
<evidence type="ECO:0000313" key="18">
    <source>
        <dbReference type="Proteomes" id="UP000325577"/>
    </source>
</evidence>
<organism evidence="17 18">
    <name type="scientific">Nyssa sinensis</name>
    <dbReference type="NCBI Taxonomy" id="561372"/>
    <lineage>
        <taxon>Eukaryota</taxon>
        <taxon>Viridiplantae</taxon>
        <taxon>Streptophyta</taxon>
        <taxon>Embryophyta</taxon>
        <taxon>Tracheophyta</taxon>
        <taxon>Spermatophyta</taxon>
        <taxon>Magnoliopsida</taxon>
        <taxon>eudicotyledons</taxon>
        <taxon>Gunneridae</taxon>
        <taxon>Pentapetalae</taxon>
        <taxon>asterids</taxon>
        <taxon>Cornales</taxon>
        <taxon>Nyssaceae</taxon>
        <taxon>Nyssa</taxon>
    </lineage>
</organism>
<keyword evidence="8 12" id="KW-0274">FAD</keyword>
<evidence type="ECO:0000259" key="15">
    <source>
        <dbReference type="Pfam" id="PF00732"/>
    </source>
</evidence>
<dbReference type="GO" id="GO:0050660">
    <property type="term" value="F:flavin adenine dinucleotide binding"/>
    <property type="evidence" value="ECO:0007669"/>
    <property type="project" value="InterPro"/>
</dbReference>
<dbReference type="InterPro" id="IPR000172">
    <property type="entry name" value="GMC_OxRdtase_N"/>
</dbReference>
<evidence type="ECO:0000256" key="8">
    <source>
        <dbReference type="ARBA" id="ARBA00022827"/>
    </source>
</evidence>
<evidence type="ECO:0000256" key="6">
    <source>
        <dbReference type="ARBA" id="ARBA00022630"/>
    </source>
</evidence>
<evidence type="ECO:0000256" key="3">
    <source>
        <dbReference type="ARBA" id="ARBA00010790"/>
    </source>
</evidence>
<evidence type="ECO:0000256" key="4">
    <source>
        <dbReference type="ARBA" id="ARBA00011245"/>
    </source>
</evidence>
<feature type="domain" description="Glucose-methanol-choline oxidoreductase C-terminal" evidence="16">
    <location>
        <begin position="295"/>
        <end position="435"/>
    </location>
</feature>
<comment type="cofactor">
    <cofactor evidence="2 12">
        <name>FAD</name>
        <dbReference type="ChEBI" id="CHEBI:57692"/>
    </cofactor>
</comment>